<reference evidence="2 3" key="1">
    <citation type="journal article" date="2024" name="Commun. Biol.">
        <title>Comparative genomic analysis of thermophilic fungi reveals convergent evolutionary adaptations and gene losses.</title>
        <authorList>
            <person name="Steindorff A.S."/>
            <person name="Aguilar-Pontes M.V."/>
            <person name="Robinson A.J."/>
            <person name="Andreopoulos B."/>
            <person name="LaButti K."/>
            <person name="Kuo A."/>
            <person name="Mondo S."/>
            <person name="Riley R."/>
            <person name="Otillar R."/>
            <person name="Haridas S."/>
            <person name="Lipzen A."/>
            <person name="Grimwood J."/>
            <person name="Schmutz J."/>
            <person name="Clum A."/>
            <person name="Reid I.D."/>
            <person name="Moisan M.C."/>
            <person name="Butler G."/>
            <person name="Nguyen T.T.M."/>
            <person name="Dewar K."/>
            <person name="Conant G."/>
            <person name="Drula E."/>
            <person name="Henrissat B."/>
            <person name="Hansel C."/>
            <person name="Singer S."/>
            <person name="Hutchinson M.I."/>
            <person name="de Vries R.P."/>
            <person name="Natvig D.O."/>
            <person name="Powell A.J."/>
            <person name="Tsang A."/>
            <person name="Grigoriev I.V."/>
        </authorList>
    </citation>
    <scope>NUCLEOTIDE SEQUENCE [LARGE SCALE GENOMIC DNA]</scope>
    <source>
        <strain evidence="2 3">ATCC 22073</strain>
    </source>
</reference>
<evidence type="ECO:0000256" key="1">
    <source>
        <dbReference type="SAM" id="MobiDB-lite"/>
    </source>
</evidence>
<protein>
    <submittedName>
        <fullName evidence="2">Uncharacterized protein</fullName>
    </submittedName>
</protein>
<feature type="region of interest" description="Disordered" evidence="1">
    <location>
        <begin position="50"/>
        <end position="80"/>
    </location>
</feature>
<accession>A0ABR4DHR2</accession>
<dbReference type="GeneID" id="98122897"/>
<name>A0ABR4DHR2_9PEZI</name>
<comment type="caution">
    <text evidence="2">The sequence shown here is derived from an EMBL/GenBank/DDBJ whole genome shotgun (WGS) entry which is preliminary data.</text>
</comment>
<dbReference type="EMBL" id="JAZGUE010000002">
    <property type="protein sequence ID" value="KAL2269844.1"/>
    <property type="molecule type" value="Genomic_DNA"/>
</dbReference>
<dbReference type="Proteomes" id="UP001600064">
    <property type="component" value="Unassembled WGS sequence"/>
</dbReference>
<gene>
    <name evidence="2" type="ORF">VTJ83DRAFT_2028</name>
</gene>
<feature type="compositionally biased region" description="Polar residues" evidence="1">
    <location>
        <begin position="55"/>
        <end position="80"/>
    </location>
</feature>
<sequence length="80" mass="8592">MLACMVASLGVRHDRQHVPGQSRATAMQAVELIYAVGNCMLRTKTIRVQRAGKQASRQAGKQASRQAGKQASRQAGKQAS</sequence>
<organism evidence="2 3">
    <name type="scientific">Remersonia thermophila</name>
    <dbReference type="NCBI Taxonomy" id="72144"/>
    <lineage>
        <taxon>Eukaryota</taxon>
        <taxon>Fungi</taxon>
        <taxon>Dikarya</taxon>
        <taxon>Ascomycota</taxon>
        <taxon>Pezizomycotina</taxon>
        <taxon>Sordariomycetes</taxon>
        <taxon>Sordariomycetidae</taxon>
        <taxon>Sordariales</taxon>
        <taxon>Sordariales incertae sedis</taxon>
        <taxon>Remersonia</taxon>
    </lineage>
</organism>
<proteinExistence type="predicted"/>
<keyword evidence="3" id="KW-1185">Reference proteome</keyword>
<dbReference type="RefSeq" id="XP_070868568.1">
    <property type="nucleotide sequence ID" value="XM_071008253.1"/>
</dbReference>
<evidence type="ECO:0000313" key="2">
    <source>
        <dbReference type="EMBL" id="KAL2269844.1"/>
    </source>
</evidence>
<evidence type="ECO:0000313" key="3">
    <source>
        <dbReference type="Proteomes" id="UP001600064"/>
    </source>
</evidence>